<evidence type="ECO:0000256" key="17">
    <source>
        <dbReference type="HAMAP-Rule" id="MF_01965"/>
    </source>
</evidence>
<evidence type="ECO:0000256" key="1">
    <source>
        <dbReference type="ARBA" id="ARBA00000013"/>
    </source>
</evidence>
<evidence type="ECO:0000313" key="23">
    <source>
        <dbReference type="Proteomes" id="UP000000602"/>
    </source>
</evidence>
<evidence type="ECO:0000256" key="11">
    <source>
        <dbReference type="ARBA" id="ARBA00023235"/>
    </source>
</evidence>
<keyword evidence="9 18" id="KW-0630">Potassium</keyword>
<feature type="binding site" evidence="18">
    <location>
        <begin position="142"/>
        <end position="148"/>
    </location>
    <ligand>
        <name>(6S)-NADPHX</name>
        <dbReference type="ChEBI" id="CHEBI:64076"/>
    </ligand>
</feature>
<gene>
    <name evidence="18" type="primary">nnrE</name>
    <name evidence="17" type="synonym">nnrD</name>
    <name evidence="22" type="ordered locus">DP2584</name>
</gene>
<evidence type="ECO:0000256" key="12">
    <source>
        <dbReference type="ARBA" id="ARBA00023239"/>
    </source>
</evidence>
<sequence length="545" mass="58212">MKLFTTEQMRKIDHQAINDYGIPGAVLMENAGRETVGLMQQALGTCANSFIPIFIGPGNNGGDGFVVGRHLYQLGGRPIFFLLSDPEKYTPDSKLNFHIAEKTGLPTYPLKSDSDFRQLTTICQQELGAGRRCYALVDALFGIGLDREIGDHYARIINLINAQQRDRALPQAPVISCDMPSGIHTETGAIMGVAIGADHTASYSFAKPGQMQGAGASLVGDLHILDIGAPRQIAAKIANTFATTGREDACKTLKTIRRGPLSHKGSHGHLLIVAGSLGMTGAAILASEASLAMGTGLTSLVTTKSLNPIFEMRLAEVITIPLSGEDNFFTVSHFERICQAAMGKKITIIGPGMGNNRTSFDLVKKLYQNLKLPMLIDADGLNALATERGLLTKAAGPRIFTPHPGEMARLLDISTEEVEADRAAAVEKFMHIFSEVKVDIVLLLKGAATLIRGKRGPLFINCTGNSGMATGGMGDVLAGMIAGLIAQGLDPMDATKLGAYLHGMAGDKLRETRGIGFTASELAKTIPLCRKELEETKNPSKTTRQ</sequence>
<dbReference type="Pfam" id="PF01256">
    <property type="entry name" value="Carb_kinase"/>
    <property type="match status" value="1"/>
</dbReference>
<evidence type="ECO:0000256" key="7">
    <source>
        <dbReference type="ARBA" id="ARBA00022840"/>
    </source>
</evidence>
<dbReference type="PROSITE" id="PS01050">
    <property type="entry name" value="YJEF_C_2"/>
    <property type="match status" value="1"/>
</dbReference>
<keyword evidence="7 17" id="KW-0067">ATP-binding</keyword>
<evidence type="ECO:0000256" key="9">
    <source>
        <dbReference type="ARBA" id="ARBA00022958"/>
    </source>
</evidence>
<evidence type="ECO:0000256" key="18">
    <source>
        <dbReference type="HAMAP-Rule" id="MF_01966"/>
    </source>
</evidence>
<feature type="binding site" evidence="17">
    <location>
        <position position="282"/>
    </location>
    <ligand>
        <name>(6S)-NADPHX</name>
        <dbReference type="ChEBI" id="CHEBI:64076"/>
    </ligand>
</feature>
<dbReference type="eggNOG" id="COG0063">
    <property type="taxonomic scope" value="Bacteria"/>
</dbReference>
<feature type="binding site" evidence="18">
    <location>
        <position position="153"/>
    </location>
    <ligand>
        <name>(6S)-NADPHX</name>
        <dbReference type="ChEBI" id="CHEBI:64076"/>
    </ligand>
</feature>
<dbReference type="PANTHER" id="PTHR12592:SF0">
    <property type="entry name" value="ATP-DEPENDENT (S)-NAD(P)H-HYDRATE DEHYDRATASE"/>
    <property type="match status" value="1"/>
</dbReference>
<keyword evidence="10 17" id="KW-0520">NAD</keyword>
<dbReference type="HAMAP" id="MF_01965">
    <property type="entry name" value="NADHX_dehydratase"/>
    <property type="match status" value="1"/>
</dbReference>
<dbReference type="SUPFAM" id="SSF53613">
    <property type="entry name" value="Ribokinase-like"/>
    <property type="match status" value="1"/>
</dbReference>
<dbReference type="GO" id="GO:0046496">
    <property type="term" value="P:nicotinamide nucleotide metabolic process"/>
    <property type="evidence" value="ECO:0007669"/>
    <property type="project" value="UniProtKB-UniRule"/>
</dbReference>
<keyword evidence="11 18" id="KW-0413">Isomerase</keyword>
<dbReference type="InterPro" id="IPR004443">
    <property type="entry name" value="YjeF_N_dom"/>
</dbReference>
<accession>Q6AK13</accession>
<dbReference type="GO" id="GO:0110051">
    <property type="term" value="P:metabolite repair"/>
    <property type="evidence" value="ECO:0007669"/>
    <property type="project" value="TreeGrafter"/>
</dbReference>
<keyword evidence="5 18" id="KW-0479">Metal-binding</keyword>
<dbReference type="NCBIfam" id="TIGR00197">
    <property type="entry name" value="yjeF_nterm"/>
    <property type="match status" value="1"/>
</dbReference>
<organism evidence="22 23">
    <name type="scientific">Desulfotalea psychrophila (strain LSv54 / DSM 12343)</name>
    <dbReference type="NCBI Taxonomy" id="177439"/>
    <lineage>
        <taxon>Bacteria</taxon>
        <taxon>Pseudomonadati</taxon>
        <taxon>Thermodesulfobacteriota</taxon>
        <taxon>Desulfobulbia</taxon>
        <taxon>Desulfobulbales</taxon>
        <taxon>Desulfocapsaceae</taxon>
        <taxon>Desulfotalea</taxon>
    </lineage>
</organism>
<dbReference type="InterPro" id="IPR000631">
    <property type="entry name" value="CARKD"/>
</dbReference>
<feature type="binding site" evidence="17">
    <location>
        <position position="475"/>
    </location>
    <ligand>
        <name>(6S)-NADPHX</name>
        <dbReference type="ChEBI" id="CHEBI:64076"/>
    </ligand>
</feature>
<evidence type="ECO:0000256" key="16">
    <source>
        <dbReference type="ARBA" id="ARBA00049209"/>
    </source>
</evidence>
<feature type="binding site" evidence="18">
    <location>
        <position position="178"/>
    </location>
    <ligand>
        <name>(6S)-NADPHX</name>
        <dbReference type="ChEBI" id="CHEBI:64076"/>
    </ligand>
</feature>
<evidence type="ECO:0000256" key="19">
    <source>
        <dbReference type="PIRNR" id="PIRNR017184"/>
    </source>
</evidence>
<dbReference type="Gene3D" id="3.40.50.10260">
    <property type="entry name" value="YjeF N-terminal domain"/>
    <property type="match status" value="1"/>
</dbReference>
<dbReference type="InterPro" id="IPR036652">
    <property type="entry name" value="YjeF_N_dom_sf"/>
</dbReference>
<comment type="function">
    <text evidence="18">Catalyzes the epimerization of the S- and R-forms of NAD(P)HX, a damaged form of NAD(P)H that is a result of enzymatic or heat-dependent hydration. This is a prerequisite for the S-specific NAD(P)H-hydrate dehydratase to allow the repair of both epimers of NAD(P)HX.</text>
</comment>
<dbReference type="PROSITE" id="PS51383">
    <property type="entry name" value="YJEF_C_3"/>
    <property type="match status" value="1"/>
</dbReference>
<dbReference type="Proteomes" id="UP000000602">
    <property type="component" value="Chromosome"/>
</dbReference>
<feature type="binding site" evidence="18">
    <location>
        <position position="60"/>
    </location>
    <ligand>
        <name>K(+)</name>
        <dbReference type="ChEBI" id="CHEBI:29103"/>
    </ligand>
</feature>
<evidence type="ECO:0000259" key="20">
    <source>
        <dbReference type="PROSITE" id="PS51383"/>
    </source>
</evidence>
<dbReference type="InterPro" id="IPR030677">
    <property type="entry name" value="Nnr"/>
</dbReference>
<evidence type="ECO:0000256" key="15">
    <source>
        <dbReference type="ARBA" id="ARBA00048238"/>
    </source>
</evidence>
<dbReference type="EC" id="4.2.1.136" evidence="19"/>
<comment type="catalytic activity">
    <reaction evidence="16 17 19">
        <text>(6S)-NADPHX + ADP = AMP + phosphate + NADPH + H(+)</text>
        <dbReference type="Rhea" id="RHEA:32235"/>
        <dbReference type="ChEBI" id="CHEBI:15378"/>
        <dbReference type="ChEBI" id="CHEBI:43474"/>
        <dbReference type="ChEBI" id="CHEBI:57783"/>
        <dbReference type="ChEBI" id="CHEBI:64076"/>
        <dbReference type="ChEBI" id="CHEBI:456215"/>
        <dbReference type="ChEBI" id="CHEBI:456216"/>
        <dbReference type="EC" id="4.2.1.136"/>
    </reaction>
</comment>
<feature type="binding site" evidence="17">
    <location>
        <begin position="445"/>
        <end position="449"/>
    </location>
    <ligand>
        <name>AMP</name>
        <dbReference type="ChEBI" id="CHEBI:456215"/>
    </ligand>
</feature>
<evidence type="ECO:0000256" key="14">
    <source>
        <dbReference type="ARBA" id="ARBA00025153"/>
    </source>
</evidence>
<dbReference type="HOGENOM" id="CLU_024853_4_1_7"/>
<dbReference type="GO" id="GO:0052855">
    <property type="term" value="F:ADP-dependent NAD(P)H-hydrate dehydratase activity"/>
    <property type="evidence" value="ECO:0007669"/>
    <property type="project" value="UniProtKB-UniRule"/>
</dbReference>
<dbReference type="RefSeq" id="WP_011189825.1">
    <property type="nucleotide sequence ID" value="NC_006138.1"/>
</dbReference>
<protein>
    <recommendedName>
        <fullName evidence="19">Bifunctional NAD(P)H-hydrate repair enzyme</fullName>
    </recommendedName>
    <alternativeName>
        <fullName evidence="19">Nicotinamide nucleotide repair protein</fullName>
    </alternativeName>
    <domain>
        <recommendedName>
            <fullName evidence="19">ADP-dependent (S)-NAD(P)H-hydrate dehydratase</fullName>
            <ecNumber evidence="19">4.2.1.136</ecNumber>
        </recommendedName>
        <alternativeName>
            <fullName evidence="19">ADP-dependent NAD(P)HX dehydratase</fullName>
        </alternativeName>
    </domain>
    <domain>
        <recommendedName>
            <fullName evidence="19">NAD(P)H-hydrate epimerase</fullName>
            <ecNumber evidence="19">5.1.99.6</ecNumber>
        </recommendedName>
    </domain>
</protein>
<keyword evidence="13" id="KW-0511">Multifunctional enzyme</keyword>
<dbReference type="Pfam" id="PF03853">
    <property type="entry name" value="YjeF_N"/>
    <property type="match status" value="1"/>
</dbReference>
<reference evidence="23" key="1">
    <citation type="journal article" date="2004" name="Environ. Microbiol.">
        <title>The genome of Desulfotalea psychrophila, a sulfate-reducing bacterium from permanently cold Arctic sediments.</title>
        <authorList>
            <person name="Rabus R."/>
            <person name="Ruepp A."/>
            <person name="Frickey T."/>
            <person name="Rattei T."/>
            <person name="Fartmann B."/>
            <person name="Stark M."/>
            <person name="Bauer M."/>
            <person name="Zibat A."/>
            <person name="Lombardot T."/>
            <person name="Becker I."/>
            <person name="Amann J."/>
            <person name="Gellner K."/>
            <person name="Teeling H."/>
            <person name="Leuschner W.D."/>
            <person name="Gloeckner F.-O."/>
            <person name="Lupas A.N."/>
            <person name="Amann R."/>
            <person name="Klenk H.-P."/>
        </authorList>
    </citation>
    <scope>NUCLEOTIDE SEQUENCE [LARGE SCALE GENOMIC DNA]</scope>
    <source>
        <strain evidence="23">DSM 12343 / LSv54</strain>
    </source>
</reference>
<dbReference type="KEGG" id="dps:DP2584"/>
<feature type="domain" description="YjeF N-terminal" evidence="21">
    <location>
        <begin position="9"/>
        <end position="235"/>
    </location>
</feature>
<comment type="cofactor">
    <cofactor evidence="17">
        <name>Mg(2+)</name>
        <dbReference type="ChEBI" id="CHEBI:18420"/>
    </cofactor>
</comment>
<dbReference type="CDD" id="cd01171">
    <property type="entry name" value="YXKO-related"/>
    <property type="match status" value="1"/>
</dbReference>
<comment type="similarity">
    <text evidence="17">Belongs to the NnrD/CARKD family.</text>
</comment>
<comment type="similarity">
    <text evidence="3 19">In the N-terminal section; belongs to the NnrE/AIBP family.</text>
</comment>
<name>Q6AK13_DESPS</name>
<dbReference type="InterPro" id="IPR029056">
    <property type="entry name" value="Ribokinase-like"/>
</dbReference>
<comment type="function">
    <text evidence="17">Catalyzes the dehydration of the S-form of NAD(P)HX at the expense of ADP, which is converted to AMP. Together with NAD(P)HX epimerase, which catalyzes the epimerization of the S- and R-forms, the enzyme allows the repair of both epimers of NAD(P)HX, a damaged form of NAD(P)H that is a result of enzymatic or heat-dependent hydration.</text>
</comment>
<dbReference type="PANTHER" id="PTHR12592">
    <property type="entry name" value="ATP-DEPENDENT (S)-NAD(P)H-HYDRATE DEHYDRATASE FAMILY MEMBER"/>
    <property type="match status" value="1"/>
</dbReference>
<dbReference type="EC" id="5.1.99.6" evidence="19"/>
<feature type="binding site" evidence="17">
    <location>
        <position position="474"/>
    </location>
    <ligand>
        <name>AMP</name>
        <dbReference type="ChEBI" id="CHEBI:456215"/>
    </ligand>
</feature>
<comment type="function">
    <text evidence="14 19">Bifunctional enzyme that catalyzes the epimerization of the S- and R-forms of NAD(P)HX and the dehydration of the S-form of NAD(P)HX at the expense of ADP, which is converted to AMP. This allows the repair of both epimers of NAD(P)HX, a damaged form of NAD(P)H that is a result of enzymatic or heat-dependent hydration.</text>
</comment>
<keyword evidence="6 17" id="KW-0547">Nucleotide-binding</keyword>
<keyword evidence="8 17" id="KW-0521">NADP</keyword>
<dbReference type="Gene3D" id="3.40.1190.20">
    <property type="match status" value="1"/>
</dbReference>
<evidence type="ECO:0000313" key="22">
    <source>
        <dbReference type="EMBL" id="CAG37313.1"/>
    </source>
</evidence>
<feature type="binding site" evidence="18">
    <location>
        <position position="181"/>
    </location>
    <ligand>
        <name>K(+)</name>
        <dbReference type="ChEBI" id="CHEBI:29103"/>
    </ligand>
</feature>
<comment type="catalytic activity">
    <reaction evidence="15 17 19">
        <text>(6S)-NADHX + ADP = AMP + phosphate + NADH + H(+)</text>
        <dbReference type="Rhea" id="RHEA:32223"/>
        <dbReference type="ChEBI" id="CHEBI:15378"/>
        <dbReference type="ChEBI" id="CHEBI:43474"/>
        <dbReference type="ChEBI" id="CHEBI:57945"/>
        <dbReference type="ChEBI" id="CHEBI:64074"/>
        <dbReference type="ChEBI" id="CHEBI:456215"/>
        <dbReference type="ChEBI" id="CHEBI:456216"/>
        <dbReference type="EC" id="4.2.1.136"/>
    </reaction>
</comment>
<evidence type="ECO:0000256" key="8">
    <source>
        <dbReference type="ARBA" id="ARBA00022857"/>
    </source>
</evidence>
<proteinExistence type="inferred from homology"/>
<comment type="catalytic activity">
    <reaction evidence="1 18 19">
        <text>(6R)-NADHX = (6S)-NADHX</text>
        <dbReference type="Rhea" id="RHEA:32215"/>
        <dbReference type="ChEBI" id="CHEBI:64074"/>
        <dbReference type="ChEBI" id="CHEBI:64075"/>
        <dbReference type="EC" id="5.1.99.6"/>
    </reaction>
</comment>
<dbReference type="NCBIfam" id="TIGR00196">
    <property type="entry name" value="yjeF_cterm"/>
    <property type="match status" value="1"/>
</dbReference>
<dbReference type="eggNOG" id="COG0062">
    <property type="taxonomic scope" value="Bacteria"/>
</dbReference>
<comment type="subunit">
    <text evidence="17">Homotetramer.</text>
</comment>
<keyword evidence="12 17" id="KW-0456">Lyase</keyword>
<dbReference type="GO" id="GO:0052856">
    <property type="term" value="F:NAD(P)HX epimerase activity"/>
    <property type="evidence" value="ECO:0007669"/>
    <property type="project" value="UniProtKB-UniRule"/>
</dbReference>
<dbReference type="OrthoDB" id="9806925at2"/>
<feature type="domain" description="YjeF C-terminal" evidence="20">
    <location>
        <begin position="246"/>
        <end position="533"/>
    </location>
</feature>
<dbReference type="AlphaFoldDB" id="Q6AK13"/>
<evidence type="ECO:0000256" key="13">
    <source>
        <dbReference type="ARBA" id="ARBA00023268"/>
    </source>
</evidence>
<comment type="similarity">
    <text evidence="4 19">In the C-terminal section; belongs to the NnrD/CARKD family.</text>
</comment>
<dbReference type="STRING" id="177439.DP2584"/>
<dbReference type="SUPFAM" id="SSF64153">
    <property type="entry name" value="YjeF N-terminal domain-like"/>
    <property type="match status" value="1"/>
</dbReference>
<evidence type="ECO:0000256" key="10">
    <source>
        <dbReference type="ARBA" id="ARBA00023027"/>
    </source>
</evidence>
<evidence type="ECO:0000259" key="21">
    <source>
        <dbReference type="PROSITE" id="PS51385"/>
    </source>
</evidence>
<evidence type="ECO:0000256" key="2">
    <source>
        <dbReference type="ARBA" id="ARBA00000909"/>
    </source>
</evidence>
<dbReference type="HAMAP" id="MF_01966">
    <property type="entry name" value="NADHX_epimerase"/>
    <property type="match status" value="1"/>
</dbReference>
<evidence type="ECO:0000256" key="5">
    <source>
        <dbReference type="ARBA" id="ARBA00022723"/>
    </source>
</evidence>
<feature type="binding site" evidence="17">
    <location>
        <position position="352"/>
    </location>
    <ligand>
        <name>(6S)-NADPHX</name>
        <dbReference type="ChEBI" id="CHEBI:64076"/>
    </ligand>
</feature>
<dbReference type="PIRSF" id="PIRSF017184">
    <property type="entry name" value="Nnr"/>
    <property type="match status" value="1"/>
</dbReference>
<comment type="similarity">
    <text evidence="18">Belongs to the NnrE/AIBP family.</text>
</comment>
<comment type="catalytic activity">
    <reaction evidence="2 18 19">
        <text>(6R)-NADPHX = (6S)-NADPHX</text>
        <dbReference type="Rhea" id="RHEA:32227"/>
        <dbReference type="ChEBI" id="CHEBI:64076"/>
        <dbReference type="ChEBI" id="CHEBI:64077"/>
        <dbReference type="EC" id="5.1.99.6"/>
    </reaction>
</comment>
<evidence type="ECO:0000256" key="6">
    <source>
        <dbReference type="ARBA" id="ARBA00022741"/>
    </source>
</evidence>
<feature type="binding site" evidence="18">
    <location>
        <begin position="59"/>
        <end position="63"/>
    </location>
    <ligand>
        <name>(6S)-NADPHX</name>
        <dbReference type="ChEBI" id="CHEBI:64076"/>
    </ligand>
</feature>
<dbReference type="PROSITE" id="PS51385">
    <property type="entry name" value="YJEF_N"/>
    <property type="match status" value="1"/>
</dbReference>
<keyword evidence="23" id="KW-1185">Reference proteome</keyword>
<evidence type="ECO:0000256" key="4">
    <source>
        <dbReference type="ARBA" id="ARBA00009524"/>
    </source>
</evidence>
<dbReference type="GO" id="GO:0005524">
    <property type="term" value="F:ATP binding"/>
    <property type="evidence" value="ECO:0007669"/>
    <property type="project" value="UniProtKB-UniRule"/>
</dbReference>
<comment type="cofactor">
    <cofactor evidence="18 19">
        <name>K(+)</name>
        <dbReference type="ChEBI" id="CHEBI:29103"/>
    </cofactor>
    <text evidence="18 19">Binds 1 potassium ion per subunit.</text>
</comment>
<dbReference type="EMBL" id="CR522870">
    <property type="protein sequence ID" value="CAG37313.1"/>
    <property type="molecule type" value="Genomic_DNA"/>
</dbReference>
<feature type="binding site" evidence="18">
    <location>
        <position position="138"/>
    </location>
    <ligand>
        <name>K(+)</name>
        <dbReference type="ChEBI" id="CHEBI:29103"/>
    </ligand>
</feature>
<dbReference type="GO" id="GO:0046872">
    <property type="term" value="F:metal ion binding"/>
    <property type="evidence" value="ECO:0007669"/>
    <property type="project" value="UniProtKB-UniRule"/>
</dbReference>
<feature type="binding site" evidence="17">
    <location>
        <position position="403"/>
    </location>
    <ligand>
        <name>(6S)-NADPHX</name>
        <dbReference type="ChEBI" id="CHEBI:64076"/>
    </ligand>
</feature>
<dbReference type="InterPro" id="IPR017953">
    <property type="entry name" value="Carbohydrate_kinase_pred_CS"/>
</dbReference>
<evidence type="ECO:0000256" key="3">
    <source>
        <dbReference type="ARBA" id="ARBA00006001"/>
    </source>
</evidence>